<keyword evidence="1" id="KW-0472">Membrane</keyword>
<feature type="transmembrane region" description="Helical" evidence="1">
    <location>
        <begin position="12"/>
        <end position="31"/>
    </location>
</feature>
<evidence type="ECO:0000313" key="2">
    <source>
        <dbReference type="EMBL" id="QHS97650.1"/>
    </source>
</evidence>
<dbReference type="AlphaFoldDB" id="A0A6C0BZU5"/>
<keyword evidence="1" id="KW-0812">Transmembrane</keyword>
<keyword evidence="1" id="KW-1133">Transmembrane helix</keyword>
<reference evidence="2" key="1">
    <citation type="journal article" date="2020" name="Nature">
        <title>Giant virus diversity and host interactions through global metagenomics.</title>
        <authorList>
            <person name="Schulz F."/>
            <person name="Roux S."/>
            <person name="Paez-Espino D."/>
            <person name="Jungbluth S."/>
            <person name="Walsh D.A."/>
            <person name="Denef V.J."/>
            <person name="McMahon K.D."/>
            <person name="Konstantinidis K.T."/>
            <person name="Eloe-Fadrosh E.A."/>
            <person name="Kyrpides N.C."/>
            <person name="Woyke T."/>
        </authorList>
    </citation>
    <scope>NUCLEOTIDE SEQUENCE</scope>
    <source>
        <strain evidence="2">GVMAG-M-3300020182-33</strain>
    </source>
</reference>
<protein>
    <submittedName>
        <fullName evidence="2">Uncharacterized protein</fullName>
    </submittedName>
</protein>
<organism evidence="2">
    <name type="scientific">viral metagenome</name>
    <dbReference type="NCBI Taxonomy" id="1070528"/>
    <lineage>
        <taxon>unclassified sequences</taxon>
        <taxon>metagenomes</taxon>
        <taxon>organismal metagenomes</taxon>
    </lineage>
</organism>
<accession>A0A6C0BZU5</accession>
<sequence>MRHGLSEATSLSLASPVLVGGAIGAFVAWYLSSCSASTASNERAPRNEGALGVLDEHEYICRDSILYTTLQEPLILFYSTNQLGTRAFLKHTNSLIERFSVLRTGVRRPREIPLVLRSRREASNRLHILLREARRKRPMAASDIQEDVETVKKILDGYVHNCMQQSNLNLLENVTPGCA</sequence>
<dbReference type="EMBL" id="MN739301">
    <property type="protein sequence ID" value="QHS97650.1"/>
    <property type="molecule type" value="Genomic_DNA"/>
</dbReference>
<evidence type="ECO:0000256" key="1">
    <source>
        <dbReference type="SAM" id="Phobius"/>
    </source>
</evidence>
<proteinExistence type="predicted"/>
<name>A0A6C0BZU5_9ZZZZ</name>